<dbReference type="RefSeq" id="WP_051737486.1">
    <property type="nucleotide sequence ID" value="NZ_BAAAUZ010000042.1"/>
</dbReference>
<reference evidence="3" key="1">
    <citation type="journal article" date="2014" name="Int. J. Syst. Evol. Microbiol.">
        <title>Complete genome sequence of Corynebacterium casei LMG S-19264T (=DSM 44701T), isolated from a smear-ripened cheese.</title>
        <authorList>
            <consortium name="US DOE Joint Genome Institute (JGI-PGF)"/>
            <person name="Walter F."/>
            <person name="Albersmeier A."/>
            <person name="Kalinowski J."/>
            <person name="Ruckert C."/>
        </authorList>
    </citation>
    <scope>NUCLEOTIDE SEQUENCE</scope>
    <source>
        <strain evidence="3">VKM Ac-1069</strain>
    </source>
</reference>
<feature type="transmembrane region" description="Helical" evidence="2">
    <location>
        <begin position="21"/>
        <end position="42"/>
    </location>
</feature>
<evidence type="ECO:0000256" key="2">
    <source>
        <dbReference type="SAM" id="Phobius"/>
    </source>
</evidence>
<evidence type="ECO:0000256" key="1">
    <source>
        <dbReference type="SAM" id="MobiDB-lite"/>
    </source>
</evidence>
<keyword evidence="2" id="KW-0472">Membrane</keyword>
<organism evidence="3 4">
    <name type="scientific">Pseudonocardia halophobica</name>
    <dbReference type="NCBI Taxonomy" id="29401"/>
    <lineage>
        <taxon>Bacteria</taxon>
        <taxon>Bacillati</taxon>
        <taxon>Actinomycetota</taxon>
        <taxon>Actinomycetes</taxon>
        <taxon>Pseudonocardiales</taxon>
        <taxon>Pseudonocardiaceae</taxon>
        <taxon>Pseudonocardia</taxon>
    </lineage>
</organism>
<protein>
    <submittedName>
        <fullName evidence="3">Uncharacterized protein</fullName>
    </submittedName>
</protein>
<evidence type="ECO:0000313" key="4">
    <source>
        <dbReference type="Proteomes" id="UP001143463"/>
    </source>
</evidence>
<feature type="compositionally biased region" description="Basic and acidic residues" evidence="1">
    <location>
        <begin position="174"/>
        <end position="185"/>
    </location>
</feature>
<keyword evidence="2" id="KW-1133">Transmembrane helix</keyword>
<keyword evidence="4" id="KW-1185">Reference proteome</keyword>
<comment type="caution">
    <text evidence="3">The sequence shown here is derived from an EMBL/GenBank/DDBJ whole genome shotgun (WGS) entry which is preliminary data.</text>
</comment>
<dbReference type="InterPro" id="IPR039708">
    <property type="entry name" value="MT1774/Rv1733c-like"/>
</dbReference>
<keyword evidence="2" id="KW-0812">Transmembrane</keyword>
<dbReference type="EMBL" id="BSFQ01000008">
    <property type="protein sequence ID" value="GLL11339.1"/>
    <property type="molecule type" value="Genomic_DNA"/>
</dbReference>
<sequence length="194" mass="19825">MTHTGFDVERVAAVVRRIAPAAAFVVLVLAVLFGDAAGARAVSRAAPDLHRTKATTVAGAPVRAPDENALVSQVPVQAVWLAPDGTGRRGPVTVAPGTPAGRTVPLWVDTAGRPVAPPATGTADAVVVGGLIVLLGGAAIAAAVWLTAAAAARQRSRRLAAEWAAAEPLWSGRRIRDGADAPGAERRRRGRRAP</sequence>
<gene>
    <name evidence="3" type="ORF">GCM10017577_24800</name>
</gene>
<dbReference type="Proteomes" id="UP001143463">
    <property type="component" value="Unassembled WGS sequence"/>
</dbReference>
<accession>A0A9W6NVY7</accession>
<feature type="region of interest" description="Disordered" evidence="1">
    <location>
        <begin position="172"/>
        <end position="194"/>
    </location>
</feature>
<dbReference type="PANTHER" id="PTHR42305:SF1">
    <property type="entry name" value="MEMBRANE PROTEIN RV1733C-RELATED"/>
    <property type="match status" value="1"/>
</dbReference>
<name>A0A9W6NVY7_9PSEU</name>
<reference evidence="3" key="2">
    <citation type="submission" date="2023-01" db="EMBL/GenBank/DDBJ databases">
        <authorList>
            <person name="Sun Q."/>
            <person name="Evtushenko L."/>
        </authorList>
    </citation>
    <scope>NUCLEOTIDE SEQUENCE</scope>
    <source>
        <strain evidence="3">VKM Ac-1069</strain>
    </source>
</reference>
<proteinExistence type="predicted"/>
<dbReference type="PANTHER" id="PTHR42305">
    <property type="entry name" value="MEMBRANE PROTEIN RV1733C-RELATED"/>
    <property type="match status" value="1"/>
</dbReference>
<evidence type="ECO:0000313" key="3">
    <source>
        <dbReference type="EMBL" id="GLL11339.1"/>
    </source>
</evidence>
<dbReference type="AlphaFoldDB" id="A0A9W6NVY7"/>
<feature type="transmembrane region" description="Helical" evidence="2">
    <location>
        <begin position="125"/>
        <end position="148"/>
    </location>
</feature>